<dbReference type="GO" id="GO:0005886">
    <property type="term" value="C:plasma membrane"/>
    <property type="evidence" value="ECO:0007669"/>
    <property type="project" value="UniProtKB-SubCell"/>
</dbReference>
<evidence type="ECO:0000313" key="13">
    <source>
        <dbReference type="EMBL" id="CAG9135523.1"/>
    </source>
</evidence>
<dbReference type="InterPro" id="IPR000276">
    <property type="entry name" value="GPCR_Rhodpsn"/>
</dbReference>
<keyword evidence="6" id="KW-0297">G-protein coupled receptor</keyword>
<keyword evidence="8" id="KW-1015">Disulfide bond</keyword>
<dbReference type="GO" id="GO:0004930">
    <property type="term" value="F:G protein-coupled receptor activity"/>
    <property type="evidence" value="ECO:0007669"/>
    <property type="project" value="UniProtKB-KW"/>
</dbReference>
<keyword evidence="7 11" id="KW-0472">Membrane</keyword>
<evidence type="ECO:0000256" key="7">
    <source>
        <dbReference type="ARBA" id="ARBA00023136"/>
    </source>
</evidence>
<gene>
    <name evidence="13" type="ORF">PLXY2_LOCUS13788</name>
</gene>
<proteinExistence type="inferred from homology"/>
<keyword evidence="4 11" id="KW-0812">Transmembrane</keyword>
<evidence type="ECO:0000256" key="9">
    <source>
        <dbReference type="ARBA" id="ARBA00023170"/>
    </source>
</evidence>
<dbReference type="PANTHER" id="PTHR24248">
    <property type="entry name" value="ADRENERGIC RECEPTOR-RELATED G-PROTEIN COUPLED RECEPTOR"/>
    <property type="match status" value="1"/>
</dbReference>
<keyword evidence="5 11" id="KW-1133">Transmembrane helix</keyword>
<dbReference type="PANTHER" id="PTHR24248:SF125">
    <property type="entry name" value="DOPAMINE D2-LIKE RECEPTOR"/>
    <property type="match status" value="1"/>
</dbReference>
<dbReference type="PROSITE" id="PS50262">
    <property type="entry name" value="G_PROTEIN_RECEP_F1_2"/>
    <property type="match status" value="1"/>
</dbReference>
<dbReference type="Pfam" id="PF00001">
    <property type="entry name" value="7tm_1"/>
    <property type="match status" value="1"/>
</dbReference>
<dbReference type="GO" id="GO:0001591">
    <property type="term" value="F:dopamine neurotransmitter receptor activity, coupled via Gi/Go"/>
    <property type="evidence" value="ECO:0007669"/>
    <property type="project" value="TreeGrafter"/>
</dbReference>
<evidence type="ECO:0000256" key="8">
    <source>
        <dbReference type="ARBA" id="ARBA00023157"/>
    </source>
</evidence>
<dbReference type="SUPFAM" id="SSF81321">
    <property type="entry name" value="Family A G protein-coupled receptor-like"/>
    <property type="match status" value="1"/>
</dbReference>
<dbReference type="PRINTS" id="PR00237">
    <property type="entry name" value="GPCRRHODOPSN"/>
</dbReference>
<dbReference type="InterPro" id="IPR017452">
    <property type="entry name" value="GPCR_Rhodpsn_7TM"/>
</dbReference>
<evidence type="ECO:0000256" key="10">
    <source>
        <dbReference type="ARBA" id="ARBA00023224"/>
    </source>
</evidence>
<evidence type="ECO:0000259" key="12">
    <source>
        <dbReference type="PROSITE" id="PS50262"/>
    </source>
</evidence>
<dbReference type="AlphaFoldDB" id="A0A8S4G378"/>
<evidence type="ECO:0000256" key="4">
    <source>
        <dbReference type="ARBA" id="ARBA00022692"/>
    </source>
</evidence>
<evidence type="ECO:0000256" key="6">
    <source>
        <dbReference type="ARBA" id="ARBA00023040"/>
    </source>
</evidence>
<comment type="caution">
    <text evidence="13">The sequence shown here is derived from an EMBL/GenBank/DDBJ whole genome shotgun (WGS) entry which is preliminary data.</text>
</comment>
<evidence type="ECO:0000256" key="5">
    <source>
        <dbReference type="ARBA" id="ARBA00022989"/>
    </source>
</evidence>
<keyword evidence="14" id="KW-1185">Reference proteome</keyword>
<name>A0A8S4G378_PLUXY</name>
<feature type="transmembrane region" description="Helical" evidence="11">
    <location>
        <begin position="123"/>
        <end position="148"/>
    </location>
</feature>
<evidence type="ECO:0000256" key="3">
    <source>
        <dbReference type="ARBA" id="ARBA00022475"/>
    </source>
</evidence>
<dbReference type="Proteomes" id="UP000653454">
    <property type="component" value="Unassembled WGS sequence"/>
</dbReference>
<keyword evidence="10" id="KW-0807">Transducer</keyword>
<evidence type="ECO:0000256" key="2">
    <source>
        <dbReference type="ARBA" id="ARBA00010663"/>
    </source>
</evidence>
<dbReference type="EMBL" id="CAJHNJ030000106">
    <property type="protein sequence ID" value="CAG9135523.1"/>
    <property type="molecule type" value="Genomic_DNA"/>
</dbReference>
<evidence type="ECO:0000256" key="11">
    <source>
        <dbReference type="SAM" id="Phobius"/>
    </source>
</evidence>
<evidence type="ECO:0000256" key="1">
    <source>
        <dbReference type="ARBA" id="ARBA00004651"/>
    </source>
</evidence>
<comment type="similarity">
    <text evidence="2">Belongs to the G-protein coupled receptor 1 family.</text>
</comment>
<accession>A0A8S4G378</accession>
<reference evidence="13" key="1">
    <citation type="submission" date="2020-11" db="EMBL/GenBank/DDBJ databases">
        <authorList>
            <person name="Whiteford S."/>
        </authorList>
    </citation>
    <scope>NUCLEOTIDE SEQUENCE</scope>
</reference>
<comment type="subcellular location">
    <subcellularLocation>
        <location evidence="1">Cell membrane</location>
        <topology evidence="1">Multi-pass membrane protein</topology>
    </subcellularLocation>
</comment>
<evidence type="ECO:0000313" key="14">
    <source>
        <dbReference type="Proteomes" id="UP000653454"/>
    </source>
</evidence>
<dbReference type="Gene3D" id="1.20.1070.10">
    <property type="entry name" value="Rhodopsin 7-helix transmembrane proteins"/>
    <property type="match status" value="1"/>
</dbReference>
<organism evidence="13 14">
    <name type="scientific">Plutella xylostella</name>
    <name type="common">Diamondback moth</name>
    <name type="synonym">Plutella maculipennis</name>
    <dbReference type="NCBI Taxonomy" id="51655"/>
    <lineage>
        <taxon>Eukaryota</taxon>
        <taxon>Metazoa</taxon>
        <taxon>Ecdysozoa</taxon>
        <taxon>Arthropoda</taxon>
        <taxon>Hexapoda</taxon>
        <taxon>Insecta</taxon>
        <taxon>Pterygota</taxon>
        <taxon>Neoptera</taxon>
        <taxon>Endopterygota</taxon>
        <taxon>Lepidoptera</taxon>
        <taxon>Glossata</taxon>
        <taxon>Ditrysia</taxon>
        <taxon>Yponomeutoidea</taxon>
        <taxon>Plutellidae</taxon>
        <taxon>Plutella</taxon>
    </lineage>
</organism>
<feature type="transmembrane region" description="Helical" evidence="11">
    <location>
        <begin position="88"/>
        <end position="111"/>
    </location>
</feature>
<sequence>MEPEVPDLGLGMTGDLGNRSLVHKPLATCSNCSIMDSTTLPFHPGENDTIFQIQTDFPIDELWNVSFHSNCSFENGTLCASDVFRYNWWALSLLVFPLLTLFGNVLVIMSVTRERSLQTATNYFIVSLAVADLLVAVVVMPFGVYYLGLNTTESHFISRLGSRSERMGLPLSVDPFISHSQMDSGVRRLMPLKINGNPKEIPQYPLNEHTTANLDCWTGPGQELRTARGSLTALVTNDTSWNREKQPWVKDGSVRTAKA</sequence>
<keyword evidence="9" id="KW-0675">Receptor</keyword>
<feature type="domain" description="G-protein coupled receptors family 1 profile" evidence="12">
    <location>
        <begin position="103"/>
        <end position="147"/>
    </location>
</feature>
<dbReference type="GO" id="GO:0045202">
    <property type="term" value="C:synapse"/>
    <property type="evidence" value="ECO:0007669"/>
    <property type="project" value="GOC"/>
</dbReference>
<keyword evidence="3" id="KW-1003">Cell membrane</keyword>
<protein>
    <submittedName>
        <fullName evidence="13">(diamondback moth) hypothetical protein</fullName>
    </submittedName>
</protein>